<comment type="subcellular location">
    <subcellularLocation>
        <location evidence="7">Cell inner membrane</location>
        <topology evidence="7">Multi-pass membrane protein</topology>
    </subcellularLocation>
    <subcellularLocation>
        <location evidence="1">Cell membrane</location>
        <topology evidence="1">Multi-pass membrane protein</topology>
    </subcellularLocation>
</comment>
<comment type="subunit">
    <text evidence="7">The complex comprises the extracytoplasmic solute receptor protein and the two transmembrane proteins.</text>
</comment>
<evidence type="ECO:0000256" key="5">
    <source>
        <dbReference type="ARBA" id="ARBA00022989"/>
    </source>
</evidence>
<organism evidence="9 10">
    <name type="scientific">Ruegeria pomeroyi</name>
    <dbReference type="NCBI Taxonomy" id="89184"/>
    <lineage>
        <taxon>Bacteria</taxon>
        <taxon>Pseudomonadati</taxon>
        <taxon>Pseudomonadota</taxon>
        <taxon>Alphaproteobacteria</taxon>
        <taxon>Rhodobacterales</taxon>
        <taxon>Roseobacteraceae</taxon>
        <taxon>Ruegeria</taxon>
    </lineage>
</organism>
<feature type="transmembrane region" description="Helical" evidence="7">
    <location>
        <begin position="91"/>
        <end position="109"/>
    </location>
</feature>
<protein>
    <recommendedName>
        <fullName evidence="7">TRAP transporter small permease protein</fullName>
    </recommendedName>
</protein>
<sequence>MMKRVLSLSVWLPGLLASAALFVLMVMTFADVLLRSIFNAPIEVAADLTRLLMAVMVFSVMPVLSGRSAHVSVDLLDGPFHRLRLSRWRDAAVCLFCGIILFWPASRVYDLAERSRSYGDVMEYLRLPLHYVGWFIALLTLITAVVLVVRGVLLLVAPRLAGGAS</sequence>
<accession>A0A9Q3ZLH5</accession>
<feature type="transmembrane region" description="Helical" evidence="7">
    <location>
        <begin position="129"/>
        <end position="156"/>
    </location>
</feature>
<keyword evidence="2 7" id="KW-0813">Transport</keyword>
<evidence type="ECO:0000256" key="6">
    <source>
        <dbReference type="ARBA" id="ARBA00023136"/>
    </source>
</evidence>
<proteinExistence type="inferred from homology"/>
<dbReference type="GO" id="GO:0022857">
    <property type="term" value="F:transmembrane transporter activity"/>
    <property type="evidence" value="ECO:0007669"/>
    <property type="project" value="UniProtKB-UniRule"/>
</dbReference>
<comment type="caution">
    <text evidence="9">The sequence shown here is derived from an EMBL/GenBank/DDBJ whole genome shotgun (WGS) entry which is preliminary data.</text>
</comment>
<feature type="domain" description="Tripartite ATP-independent periplasmic transporters DctQ component" evidence="8">
    <location>
        <begin position="24"/>
        <end position="150"/>
    </location>
</feature>
<name>A0A9Q3ZLH5_9RHOB</name>
<dbReference type="GO" id="GO:0005886">
    <property type="term" value="C:plasma membrane"/>
    <property type="evidence" value="ECO:0007669"/>
    <property type="project" value="UniProtKB-SubCell"/>
</dbReference>
<dbReference type="AlphaFoldDB" id="A0A9Q3ZLH5"/>
<evidence type="ECO:0000313" key="10">
    <source>
        <dbReference type="Proteomes" id="UP000813672"/>
    </source>
</evidence>
<evidence type="ECO:0000256" key="4">
    <source>
        <dbReference type="ARBA" id="ARBA00022692"/>
    </source>
</evidence>
<keyword evidence="5 7" id="KW-1133">Transmembrane helix</keyword>
<keyword evidence="6 7" id="KW-0472">Membrane</keyword>
<evidence type="ECO:0000256" key="1">
    <source>
        <dbReference type="ARBA" id="ARBA00004651"/>
    </source>
</evidence>
<dbReference type="InterPro" id="IPR055348">
    <property type="entry name" value="DctQ"/>
</dbReference>
<reference evidence="9" key="1">
    <citation type="journal article" date="2021" name="Environ. Microbiol.">
        <title>Cryptic niche differentiation of novel sediment ecotypes of Rugeria pomeroyi correlates with nitrate respiration.</title>
        <authorList>
            <person name="Lin X."/>
            <person name="McNichol J."/>
            <person name="Chu X."/>
            <person name="Qian Y."/>
            <person name="Luo H."/>
        </authorList>
    </citation>
    <scope>NUCLEOTIDE SEQUENCE</scope>
    <source>
        <strain evidence="9">SZCCDBB064</strain>
    </source>
</reference>
<keyword evidence="4 7" id="KW-0812">Transmembrane</keyword>
<comment type="function">
    <text evidence="7">Part of the tripartite ATP-independent periplasmic (TRAP) transport system.</text>
</comment>
<evidence type="ECO:0000256" key="7">
    <source>
        <dbReference type="RuleBase" id="RU369079"/>
    </source>
</evidence>
<dbReference type="Proteomes" id="UP000813672">
    <property type="component" value="Unassembled WGS sequence"/>
</dbReference>
<feature type="transmembrane region" description="Helical" evidence="7">
    <location>
        <begin position="51"/>
        <end position="70"/>
    </location>
</feature>
<gene>
    <name evidence="9" type="ORF">KBY27_06060</name>
</gene>
<comment type="similarity">
    <text evidence="7">Belongs to the TRAP transporter small permease family.</text>
</comment>
<dbReference type="EMBL" id="JAGQAF010000003">
    <property type="protein sequence ID" value="MCE8537013.1"/>
    <property type="molecule type" value="Genomic_DNA"/>
</dbReference>
<evidence type="ECO:0000259" key="8">
    <source>
        <dbReference type="Pfam" id="PF04290"/>
    </source>
</evidence>
<comment type="caution">
    <text evidence="7">Lacks conserved residue(s) required for the propagation of feature annotation.</text>
</comment>
<evidence type="ECO:0000313" key="9">
    <source>
        <dbReference type="EMBL" id="MCE8537013.1"/>
    </source>
</evidence>
<dbReference type="Pfam" id="PF04290">
    <property type="entry name" value="DctQ"/>
    <property type="match status" value="1"/>
</dbReference>
<evidence type="ECO:0000256" key="3">
    <source>
        <dbReference type="ARBA" id="ARBA00022475"/>
    </source>
</evidence>
<keyword evidence="3" id="KW-1003">Cell membrane</keyword>
<evidence type="ECO:0000256" key="2">
    <source>
        <dbReference type="ARBA" id="ARBA00022448"/>
    </source>
</evidence>
<keyword evidence="7" id="KW-0997">Cell inner membrane</keyword>